<dbReference type="PANTHER" id="PTHR31793">
    <property type="entry name" value="4-HYDROXYBENZOYL-COA THIOESTERASE FAMILY MEMBER"/>
    <property type="match status" value="1"/>
</dbReference>
<dbReference type="EMBL" id="VFRP01000001">
    <property type="protein sequence ID" value="TPE53786.1"/>
    <property type="molecule type" value="Genomic_DNA"/>
</dbReference>
<evidence type="ECO:0000313" key="5">
    <source>
        <dbReference type="Proteomes" id="UP000319255"/>
    </source>
</evidence>
<protein>
    <submittedName>
        <fullName evidence="4">Tol-pal system-associated acyl-CoA thioesterase</fullName>
    </submittedName>
</protein>
<dbReference type="GO" id="GO:0047617">
    <property type="term" value="F:fatty acyl-CoA hydrolase activity"/>
    <property type="evidence" value="ECO:0007669"/>
    <property type="project" value="TreeGrafter"/>
</dbReference>
<evidence type="ECO:0000256" key="1">
    <source>
        <dbReference type="ARBA" id="ARBA00005953"/>
    </source>
</evidence>
<dbReference type="NCBIfam" id="TIGR02799">
    <property type="entry name" value="thio_ybgC"/>
    <property type="match status" value="1"/>
</dbReference>
<name>A0A501X1D3_9RHOB</name>
<dbReference type="InterPro" id="IPR050563">
    <property type="entry name" value="4-hydroxybenzoyl-CoA_TE"/>
</dbReference>
<dbReference type="CDD" id="cd00586">
    <property type="entry name" value="4HBT"/>
    <property type="match status" value="1"/>
</dbReference>
<keyword evidence="5" id="KW-1185">Reference proteome</keyword>
<dbReference type="InterPro" id="IPR029069">
    <property type="entry name" value="HotDog_dom_sf"/>
</dbReference>
<dbReference type="AlphaFoldDB" id="A0A501X1D3"/>
<gene>
    <name evidence="4" type="primary">ybgC</name>
    <name evidence="4" type="ORF">FJM51_01695</name>
</gene>
<dbReference type="InterPro" id="IPR006683">
    <property type="entry name" value="Thioestr_dom"/>
</dbReference>
<dbReference type="PANTHER" id="PTHR31793:SF37">
    <property type="entry name" value="ACYL-COA THIOESTER HYDROLASE YBGC"/>
    <property type="match status" value="1"/>
</dbReference>
<sequence length="142" mass="15457">MAHEFPVRVYYEDTDLAGFVYHANYLRFIERGRTEALTEAGIDQRALKAEAGIVFAVRRMDCDWFAPAFLLDRLRVVTALGALGGASAELDQRIWRGADCLFRARVTVVAIGANGRATRIPEAARAALAALGPTEGTDDTGV</sequence>
<accession>A0A501X1D3</accession>
<dbReference type="SUPFAM" id="SSF54637">
    <property type="entry name" value="Thioesterase/thiol ester dehydrase-isomerase"/>
    <property type="match status" value="1"/>
</dbReference>
<feature type="domain" description="Thioesterase" evidence="3">
    <location>
        <begin position="18"/>
        <end position="97"/>
    </location>
</feature>
<comment type="similarity">
    <text evidence="1">Belongs to the 4-hydroxybenzoyl-CoA thioesterase family.</text>
</comment>
<dbReference type="NCBIfam" id="TIGR00051">
    <property type="entry name" value="YbgC/FadM family acyl-CoA thioesterase"/>
    <property type="match status" value="1"/>
</dbReference>
<keyword evidence="2" id="KW-0378">Hydrolase</keyword>
<dbReference type="OrthoDB" id="9808429at2"/>
<dbReference type="PIRSF" id="PIRSF003230">
    <property type="entry name" value="YbgC"/>
    <property type="match status" value="1"/>
</dbReference>
<dbReference type="Gene3D" id="3.10.129.10">
    <property type="entry name" value="Hotdog Thioesterase"/>
    <property type="match status" value="1"/>
</dbReference>
<evidence type="ECO:0000259" key="3">
    <source>
        <dbReference type="Pfam" id="PF03061"/>
    </source>
</evidence>
<dbReference type="FunFam" id="3.10.129.10:FF:000004">
    <property type="entry name" value="Tol-pal system-associated acyl-CoA thioesterase"/>
    <property type="match status" value="1"/>
</dbReference>
<evidence type="ECO:0000256" key="2">
    <source>
        <dbReference type="ARBA" id="ARBA00022801"/>
    </source>
</evidence>
<evidence type="ECO:0000313" key="4">
    <source>
        <dbReference type="EMBL" id="TPE53786.1"/>
    </source>
</evidence>
<dbReference type="Proteomes" id="UP000319255">
    <property type="component" value="Unassembled WGS sequence"/>
</dbReference>
<dbReference type="InterPro" id="IPR006684">
    <property type="entry name" value="YbgC/YbaW"/>
</dbReference>
<organism evidence="4 5">
    <name type="scientific">Amaricoccus solimangrovi</name>
    <dbReference type="NCBI Taxonomy" id="2589815"/>
    <lineage>
        <taxon>Bacteria</taxon>
        <taxon>Pseudomonadati</taxon>
        <taxon>Pseudomonadota</taxon>
        <taxon>Alphaproteobacteria</taxon>
        <taxon>Rhodobacterales</taxon>
        <taxon>Paracoccaceae</taxon>
        <taxon>Amaricoccus</taxon>
    </lineage>
</organism>
<proteinExistence type="inferred from homology"/>
<reference evidence="4 5" key="1">
    <citation type="submission" date="2019-06" db="EMBL/GenBank/DDBJ databases">
        <title>A novel bacterium of genus Amaricoccus, isolated from marine sediment.</title>
        <authorList>
            <person name="Huang H."/>
            <person name="Mo K."/>
            <person name="Hu Y."/>
        </authorList>
    </citation>
    <scope>NUCLEOTIDE SEQUENCE [LARGE SCALE GENOMIC DNA]</scope>
    <source>
        <strain evidence="4 5">HB172011</strain>
    </source>
</reference>
<dbReference type="Pfam" id="PF03061">
    <property type="entry name" value="4HBT"/>
    <property type="match status" value="1"/>
</dbReference>
<comment type="caution">
    <text evidence="4">The sequence shown here is derived from an EMBL/GenBank/DDBJ whole genome shotgun (WGS) entry which is preliminary data.</text>
</comment>
<dbReference type="RefSeq" id="WP_140452365.1">
    <property type="nucleotide sequence ID" value="NZ_VFRP01000001.1"/>
</dbReference>
<dbReference type="InterPro" id="IPR014166">
    <property type="entry name" value="Tol-Pal_acyl-CoA_thioesterase"/>
</dbReference>